<dbReference type="InterPro" id="IPR036969">
    <property type="entry name" value="Citrate_synthase_sf"/>
</dbReference>
<dbReference type="PROSITE" id="PS00480">
    <property type="entry name" value="CITRATE_SYNTHASE"/>
    <property type="match status" value="1"/>
</dbReference>
<feature type="compositionally biased region" description="Basic and acidic residues" evidence="6">
    <location>
        <begin position="330"/>
        <end position="349"/>
    </location>
</feature>
<dbReference type="EMBL" id="JAGINT010000001">
    <property type="protein sequence ID" value="MBP2349746.1"/>
    <property type="molecule type" value="Genomic_DNA"/>
</dbReference>
<protein>
    <recommendedName>
        <fullName evidence="3">citrate synthase (unknown stereospecificity)</fullName>
        <ecNumber evidence="3">2.3.3.16</ecNumber>
    </recommendedName>
</protein>
<dbReference type="GO" id="GO:0016779">
    <property type="term" value="F:nucleotidyltransferase activity"/>
    <property type="evidence" value="ECO:0007669"/>
    <property type="project" value="UniProtKB-KW"/>
</dbReference>
<accession>A0ABS4UDN0</accession>
<reference evidence="7 8" key="1">
    <citation type="submission" date="2021-03" db="EMBL/GenBank/DDBJ databases">
        <title>Sequencing the genomes of 1000 actinobacteria strains.</title>
        <authorList>
            <person name="Klenk H.-P."/>
        </authorList>
    </citation>
    <scope>NUCLEOTIDE SEQUENCE [LARGE SCALE GENOMIC DNA]</scope>
    <source>
        <strain evidence="7 8">DSM 18824</strain>
    </source>
</reference>
<evidence type="ECO:0000313" key="8">
    <source>
        <dbReference type="Proteomes" id="UP000755585"/>
    </source>
</evidence>
<dbReference type="InterPro" id="IPR016142">
    <property type="entry name" value="Citrate_synth-like_lrg_a-sub"/>
</dbReference>
<feature type="region of interest" description="Disordered" evidence="6">
    <location>
        <begin position="386"/>
        <end position="440"/>
    </location>
</feature>
<sequence>MTEQSLTVRDNRTGKDFDLAITDGTIRAADLKQISATDGDGGLATYDPGFVNTASTRSSVTFIDGDKGILEYRGYPIEQLAEQSNYLEVAYLLVNGSLPNKAEYEAWAHDVTYHTFVHENLKTFMQGFRYDAHPMGMLLASVGALSTFYPESREIFNEESRALQIRRLIAKMPTLGAFAFRHAQGKPYVYPDNELSYAANFLSMLFKMSEPKYAADDRLVRALEILFILHADHEQNASTNAVRAIGSTQVDPYSAVTGGIAALYGPLHGGANEAVLKMLRRIGTVDNVPAFIEGVKNGEERLMGFGHRVYKNYDPRAKIIKKGRRRRVRGDRDQPAAEDRRRAGEDRAGGRVLRVPQALPERRLLLGPDLRGAAVPAGDVHRAVRDPADVRLAGTMAGDARRQRPEDRPPEADLHRRTRRPVRPDGRPLTRSPTALAGRG</sequence>
<keyword evidence="7" id="KW-0012">Acyltransferase</keyword>
<name>A0ABS4UDN0_9ACTN</name>
<evidence type="ECO:0000256" key="3">
    <source>
        <dbReference type="ARBA" id="ARBA00012972"/>
    </source>
</evidence>
<evidence type="ECO:0000256" key="6">
    <source>
        <dbReference type="SAM" id="MobiDB-lite"/>
    </source>
</evidence>
<comment type="similarity">
    <text evidence="2 5">Belongs to the citrate synthase family.</text>
</comment>
<dbReference type="Gene3D" id="1.10.580.10">
    <property type="entry name" value="Citrate Synthase, domain 1"/>
    <property type="match status" value="1"/>
</dbReference>
<gene>
    <name evidence="7" type="ORF">JOF29_000829</name>
</gene>
<dbReference type="PRINTS" id="PR00143">
    <property type="entry name" value="CITRTSNTHASE"/>
</dbReference>
<dbReference type="GO" id="GO:0036440">
    <property type="term" value="F:citrate synthase activity"/>
    <property type="evidence" value="ECO:0007669"/>
    <property type="project" value="UniProtKB-EC"/>
</dbReference>
<comment type="pathway">
    <text evidence="1">Carbohydrate metabolism; tricarboxylic acid cycle; isocitrate from oxaloacetate: step 1/2.</text>
</comment>
<evidence type="ECO:0000256" key="2">
    <source>
        <dbReference type="ARBA" id="ARBA00010566"/>
    </source>
</evidence>
<dbReference type="PANTHER" id="PTHR42871:SF1">
    <property type="entry name" value="CITRATE SYNTHASE"/>
    <property type="match status" value="1"/>
</dbReference>
<dbReference type="PANTHER" id="PTHR42871">
    <property type="entry name" value="CITRATE SYNTHASE"/>
    <property type="match status" value="1"/>
</dbReference>
<keyword evidence="7" id="KW-0548">Nucleotidyltransferase</keyword>
<comment type="caution">
    <text evidence="7">The sequence shown here is derived from an EMBL/GenBank/DDBJ whole genome shotgun (WGS) entry which is preliminary data.</text>
</comment>
<organism evidence="7 8">
    <name type="scientific">Kribbella aluminosa</name>
    <dbReference type="NCBI Taxonomy" id="416017"/>
    <lineage>
        <taxon>Bacteria</taxon>
        <taxon>Bacillati</taxon>
        <taxon>Actinomycetota</taxon>
        <taxon>Actinomycetes</taxon>
        <taxon>Propionibacteriales</taxon>
        <taxon>Kribbellaceae</taxon>
        <taxon>Kribbella</taxon>
    </lineage>
</organism>
<evidence type="ECO:0000313" key="7">
    <source>
        <dbReference type="EMBL" id="MBP2349746.1"/>
    </source>
</evidence>
<dbReference type="InterPro" id="IPR019810">
    <property type="entry name" value="Citrate_synthase_AS"/>
</dbReference>
<keyword evidence="4 5" id="KW-0808">Transferase</keyword>
<dbReference type="Gene3D" id="1.10.230.10">
    <property type="entry name" value="Cytochrome P450-Terp, domain 2"/>
    <property type="match status" value="1"/>
</dbReference>
<evidence type="ECO:0000256" key="1">
    <source>
        <dbReference type="ARBA" id="ARBA00004751"/>
    </source>
</evidence>
<dbReference type="Proteomes" id="UP000755585">
    <property type="component" value="Unassembled WGS sequence"/>
</dbReference>
<feature type="compositionally biased region" description="Basic and acidic residues" evidence="6">
    <location>
        <begin position="399"/>
        <end position="415"/>
    </location>
</feature>
<feature type="region of interest" description="Disordered" evidence="6">
    <location>
        <begin position="322"/>
        <end position="352"/>
    </location>
</feature>
<evidence type="ECO:0000256" key="5">
    <source>
        <dbReference type="RuleBase" id="RU003406"/>
    </source>
</evidence>
<dbReference type="Pfam" id="PF00285">
    <property type="entry name" value="Citrate_synt"/>
    <property type="match status" value="1"/>
</dbReference>
<evidence type="ECO:0000256" key="4">
    <source>
        <dbReference type="ARBA" id="ARBA00022679"/>
    </source>
</evidence>
<proteinExistence type="inferred from homology"/>
<dbReference type="SUPFAM" id="SSF48256">
    <property type="entry name" value="Citrate synthase"/>
    <property type="match status" value="1"/>
</dbReference>
<keyword evidence="8" id="KW-1185">Reference proteome</keyword>
<dbReference type="InterPro" id="IPR002020">
    <property type="entry name" value="Citrate_synthase"/>
</dbReference>
<dbReference type="EC" id="2.3.3.16" evidence="3"/>
<dbReference type="InterPro" id="IPR016143">
    <property type="entry name" value="Citrate_synth-like_sm_a-sub"/>
</dbReference>